<protein>
    <submittedName>
        <fullName evidence="1">Uncharacterized protein</fullName>
    </submittedName>
</protein>
<proteinExistence type="predicted"/>
<accession>A0AAN0TAF0</accession>
<name>A0AAN0TAF0_HEYCO</name>
<organism evidence="1 2">
    <name type="scientific">Heyndrickxia coagulans</name>
    <name type="common">Weizmannia coagulans</name>
    <dbReference type="NCBI Taxonomy" id="1398"/>
    <lineage>
        <taxon>Bacteria</taxon>
        <taxon>Bacillati</taxon>
        <taxon>Bacillota</taxon>
        <taxon>Bacilli</taxon>
        <taxon>Bacillales</taxon>
        <taxon>Bacillaceae</taxon>
        <taxon>Heyndrickxia</taxon>
    </lineage>
</organism>
<gene>
    <name evidence="1" type="ORF">SB48_HM08orf06030</name>
</gene>
<evidence type="ECO:0000313" key="2">
    <source>
        <dbReference type="Proteomes" id="UP000032024"/>
    </source>
</evidence>
<evidence type="ECO:0000313" key="1">
    <source>
        <dbReference type="EMBL" id="AJO24590.1"/>
    </source>
</evidence>
<sequence>MTRSASPQPASSSLVDFDGITVDFLKAQLKYGMNEVESTYTYFGAML</sequence>
<keyword evidence="2" id="KW-1185">Reference proteome</keyword>
<dbReference type="AlphaFoldDB" id="A0AAN0TAF0"/>
<dbReference type="Proteomes" id="UP000032024">
    <property type="component" value="Chromosome"/>
</dbReference>
<dbReference type="EMBL" id="CP010525">
    <property type="protein sequence ID" value="AJO24590.1"/>
    <property type="molecule type" value="Genomic_DNA"/>
</dbReference>
<reference evidence="2" key="1">
    <citation type="submission" date="2015-01" db="EMBL/GenBank/DDBJ databases">
        <title>Comparative genome analysis of Bacillus coagulans HM-08, Clostridium butyricum HM-68, Bacillus subtilis HM-66 and Bacillus paralicheniformis BL-09.</title>
        <authorList>
            <person name="Zhang H."/>
        </authorList>
    </citation>
    <scope>NUCLEOTIDE SEQUENCE [LARGE SCALE GENOMIC DNA]</scope>
    <source>
        <strain evidence="2">HM-08</strain>
    </source>
</reference>